<dbReference type="Proteomes" id="UP001206895">
    <property type="component" value="Unassembled WGS sequence"/>
</dbReference>
<comment type="caution">
    <text evidence="3">The sequence shown here is derived from an EMBL/GenBank/DDBJ whole genome shotgun (WGS) entry which is preliminary data.</text>
</comment>
<feature type="region of interest" description="Disordered" evidence="1">
    <location>
        <begin position="95"/>
        <end position="116"/>
    </location>
</feature>
<accession>A0ABT1H8C8</accession>
<name>A0ABT1H8C8_9NOCA</name>
<feature type="compositionally biased region" description="Low complexity" evidence="1">
    <location>
        <begin position="26"/>
        <end position="52"/>
    </location>
</feature>
<dbReference type="PROSITE" id="PS51257">
    <property type="entry name" value="PROKAR_LIPOPROTEIN"/>
    <property type="match status" value="1"/>
</dbReference>
<feature type="chain" id="PRO_5046074196" description="Lipoprotein" evidence="2">
    <location>
        <begin position="28"/>
        <end position="253"/>
    </location>
</feature>
<keyword evidence="4" id="KW-1185">Reference proteome</keyword>
<evidence type="ECO:0000313" key="4">
    <source>
        <dbReference type="Proteomes" id="UP001206895"/>
    </source>
</evidence>
<keyword evidence="2" id="KW-0732">Signal</keyword>
<protein>
    <recommendedName>
        <fullName evidence="5">Lipoprotein</fullName>
    </recommendedName>
</protein>
<feature type="region of interest" description="Disordered" evidence="1">
    <location>
        <begin position="26"/>
        <end position="75"/>
    </location>
</feature>
<feature type="signal peptide" evidence="2">
    <location>
        <begin position="1"/>
        <end position="27"/>
    </location>
</feature>
<evidence type="ECO:0000256" key="1">
    <source>
        <dbReference type="SAM" id="MobiDB-lite"/>
    </source>
</evidence>
<gene>
    <name evidence="3" type="ORF">LX13_000323</name>
</gene>
<reference evidence="3 4" key="1">
    <citation type="submission" date="2022-06" db="EMBL/GenBank/DDBJ databases">
        <title>Genomic Encyclopedia of Archaeal and Bacterial Type Strains, Phase II (KMG-II): from individual species to whole genera.</title>
        <authorList>
            <person name="Goeker M."/>
        </authorList>
    </citation>
    <scope>NUCLEOTIDE SEQUENCE [LARGE SCALE GENOMIC DNA]</scope>
    <source>
        <strain evidence="3 4">DSM 44693</strain>
    </source>
</reference>
<evidence type="ECO:0000256" key="2">
    <source>
        <dbReference type="SAM" id="SignalP"/>
    </source>
</evidence>
<proteinExistence type="predicted"/>
<organism evidence="3 4">
    <name type="scientific">Williamsia maris</name>
    <dbReference type="NCBI Taxonomy" id="72806"/>
    <lineage>
        <taxon>Bacteria</taxon>
        <taxon>Bacillati</taxon>
        <taxon>Actinomycetota</taxon>
        <taxon>Actinomycetes</taxon>
        <taxon>Mycobacteriales</taxon>
        <taxon>Nocardiaceae</taxon>
        <taxon>Williamsia</taxon>
    </lineage>
</organism>
<evidence type="ECO:0008006" key="5">
    <source>
        <dbReference type="Google" id="ProtNLM"/>
    </source>
</evidence>
<evidence type="ECO:0000313" key="3">
    <source>
        <dbReference type="EMBL" id="MCP2174516.1"/>
    </source>
</evidence>
<dbReference type="EMBL" id="JAMTCJ010000001">
    <property type="protein sequence ID" value="MCP2174516.1"/>
    <property type="molecule type" value="Genomic_DNA"/>
</dbReference>
<sequence length="253" mass="26146">MSRQRIDRLPLVALALVVAVATGCASATTGTSRPPARANTSSAPTSTAPTPTGDRVADERCTDKPPTGQLTQSPGGILFRTGRVFVDVARLAPAAAPGNVADPDPDTDDTSGDGCHAFPKWGNDDPLVPPDSALFVFKSAGTNGVQIEAPIAELVSRRDVTAQIGVVAEGRYFQAISCALTMSSFTEDTAAGSFTCPNAVLVQGNPFRPDDAIDPTDQLPEPQAPLPPIGIPGTVAPDAASTAVLSGWFELRR</sequence>